<evidence type="ECO:0000259" key="6">
    <source>
        <dbReference type="PROSITE" id="PS50850"/>
    </source>
</evidence>
<dbReference type="Pfam" id="PF07690">
    <property type="entry name" value="MFS_1"/>
    <property type="match status" value="1"/>
</dbReference>
<proteinExistence type="predicted"/>
<dbReference type="Gene3D" id="1.20.1250.20">
    <property type="entry name" value="MFS general substrate transporter like domains"/>
    <property type="match status" value="2"/>
</dbReference>
<sequence length="467" mass="50259">MVMMPDGTADRLYTGSPTGSTLEPGPLIKADWPYPPAAGADRDEQQAHSIETNEIMKSFSTFVVNNVRWLTGAFLLTLVSSFGQTFFIALSNGGIREAFGLSHGEFGGLYMLATLLSAATLPFLGRPLDRYSTVTMTIATMVMLACATIAMGFAGSLPMLLLALYLLRLFGQGMMTQTALTATGRWFAANRGRAISVVTLGFHVGSALLPFLFVLVAGLVGWRGSWFVCTAFILAVALPLASALVWKERNPQSEAQPGPQRAMKHWTRAEVLRDPTFYAICLGVLAPAFVGTTIFFHQVYLTELRGWPLQLFASGFAVLSVTTMACALLSGWLIDRFSAVQLLPLFLLPLALACFAAAYLTAPFTIFVFMALLGISYGFSSTLEGAMWPEIYGTAHLGAIRSVVVAVMVLASAMGPGITGYLIDAGVDYSLQLALMGVYSLAAALLMWRVSRRLTRGLSRGWSLSGS</sequence>
<evidence type="ECO:0000256" key="3">
    <source>
        <dbReference type="ARBA" id="ARBA00023136"/>
    </source>
</evidence>
<name>A0A562MQA9_9HYPH</name>
<feature type="transmembrane region" description="Helical" evidence="5">
    <location>
        <begin position="69"/>
        <end position="95"/>
    </location>
</feature>
<gene>
    <name evidence="7" type="ORF">IQ26_06770</name>
</gene>
<feature type="transmembrane region" description="Helical" evidence="5">
    <location>
        <begin position="341"/>
        <end position="360"/>
    </location>
</feature>
<keyword evidence="8" id="KW-1185">Reference proteome</keyword>
<reference evidence="7 8" key="1">
    <citation type="journal article" date="2015" name="Stand. Genomic Sci.">
        <title>Genomic Encyclopedia of Bacterial and Archaeal Type Strains, Phase III: the genomes of soil and plant-associated and newly described type strains.</title>
        <authorList>
            <person name="Whitman W.B."/>
            <person name="Woyke T."/>
            <person name="Klenk H.P."/>
            <person name="Zhou Y."/>
            <person name="Lilburn T.G."/>
            <person name="Beck B.J."/>
            <person name="De Vos P."/>
            <person name="Vandamme P."/>
            <person name="Eisen J.A."/>
            <person name="Garrity G."/>
            <person name="Hugenholtz P."/>
            <person name="Kyrpides N.C."/>
        </authorList>
    </citation>
    <scope>NUCLEOTIDE SEQUENCE [LARGE SCALE GENOMIC DNA]</scope>
    <source>
        <strain evidence="7 8">CGMCC 1.2546</strain>
    </source>
</reference>
<dbReference type="InterPro" id="IPR050327">
    <property type="entry name" value="Proton-linked_MCT"/>
</dbReference>
<keyword evidence="1 5" id="KW-0812">Transmembrane</keyword>
<dbReference type="Proteomes" id="UP000317122">
    <property type="component" value="Unassembled WGS sequence"/>
</dbReference>
<dbReference type="EMBL" id="VLKT01000069">
    <property type="protein sequence ID" value="TWI22030.1"/>
    <property type="molecule type" value="Genomic_DNA"/>
</dbReference>
<dbReference type="AlphaFoldDB" id="A0A562MQA9"/>
<comment type="caution">
    <text evidence="7">The sequence shown here is derived from an EMBL/GenBank/DDBJ whole genome shotgun (WGS) entry which is preliminary data.</text>
</comment>
<feature type="transmembrane region" description="Helical" evidence="5">
    <location>
        <begin position="225"/>
        <end position="246"/>
    </location>
</feature>
<feature type="transmembrane region" description="Helical" evidence="5">
    <location>
        <begin position="137"/>
        <end position="167"/>
    </location>
</feature>
<feature type="transmembrane region" description="Helical" evidence="5">
    <location>
        <begin position="429"/>
        <end position="450"/>
    </location>
</feature>
<dbReference type="PANTHER" id="PTHR11360:SF308">
    <property type="entry name" value="BLL3089 PROTEIN"/>
    <property type="match status" value="1"/>
</dbReference>
<evidence type="ECO:0000313" key="7">
    <source>
        <dbReference type="EMBL" id="TWI22030.1"/>
    </source>
</evidence>
<dbReference type="InterPro" id="IPR020846">
    <property type="entry name" value="MFS_dom"/>
</dbReference>
<dbReference type="PROSITE" id="PS50850">
    <property type="entry name" value="MFS"/>
    <property type="match status" value="1"/>
</dbReference>
<keyword evidence="2 5" id="KW-1133">Transmembrane helix</keyword>
<evidence type="ECO:0000256" key="2">
    <source>
        <dbReference type="ARBA" id="ARBA00022989"/>
    </source>
</evidence>
<keyword evidence="3 5" id="KW-0472">Membrane</keyword>
<feature type="transmembrane region" description="Helical" evidence="5">
    <location>
        <begin position="277"/>
        <end position="300"/>
    </location>
</feature>
<feature type="domain" description="Major facilitator superfamily (MFS) profile" evidence="6">
    <location>
        <begin position="69"/>
        <end position="455"/>
    </location>
</feature>
<evidence type="ECO:0000256" key="4">
    <source>
        <dbReference type="SAM" id="MobiDB-lite"/>
    </source>
</evidence>
<evidence type="ECO:0000256" key="5">
    <source>
        <dbReference type="SAM" id="Phobius"/>
    </source>
</evidence>
<evidence type="ECO:0000256" key="1">
    <source>
        <dbReference type="ARBA" id="ARBA00022692"/>
    </source>
</evidence>
<dbReference type="SUPFAM" id="SSF103473">
    <property type="entry name" value="MFS general substrate transporter"/>
    <property type="match status" value="1"/>
</dbReference>
<feature type="transmembrane region" description="Helical" evidence="5">
    <location>
        <begin position="399"/>
        <end position="423"/>
    </location>
</feature>
<organism evidence="7 8">
    <name type="scientific">Mesorhizobium tianshanense</name>
    <dbReference type="NCBI Taxonomy" id="39844"/>
    <lineage>
        <taxon>Bacteria</taxon>
        <taxon>Pseudomonadati</taxon>
        <taxon>Pseudomonadota</taxon>
        <taxon>Alphaproteobacteria</taxon>
        <taxon>Hyphomicrobiales</taxon>
        <taxon>Phyllobacteriaceae</taxon>
        <taxon>Mesorhizobium</taxon>
    </lineage>
</organism>
<feature type="transmembrane region" description="Helical" evidence="5">
    <location>
        <begin position="366"/>
        <end position="387"/>
    </location>
</feature>
<protein>
    <submittedName>
        <fullName evidence="7">Nitrate/nitrite transporter NarK</fullName>
    </submittedName>
</protein>
<feature type="region of interest" description="Disordered" evidence="4">
    <location>
        <begin position="1"/>
        <end position="25"/>
    </location>
</feature>
<feature type="transmembrane region" description="Helical" evidence="5">
    <location>
        <begin position="107"/>
        <end position="125"/>
    </location>
</feature>
<dbReference type="PANTHER" id="PTHR11360">
    <property type="entry name" value="MONOCARBOXYLATE TRANSPORTER"/>
    <property type="match status" value="1"/>
</dbReference>
<feature type="transmembrane region" description="Helical" evidence="5">
    <location>
        <begin position="194"/>
        <end position="219"/>
    </location>
</feature>
<feature type="transmembrane region" description="Helical" evidence="5">
    <location>
        <begin position="312"/>
        <end position="334"/>
    </location>
</feature>
<evidence type="ECO:0000313" key="8">
    <source>
        <dbReference type="Proteomes" id="UP000317122"/>
    </source>
</evidence>
<accession>A0A562MQA9</accession>
<dbReference type="GO" id="GO:0022857">
    <property type="term" value="F:transmembrane transporter activity"/>
    <property type="evidence" value="ECO:0007669"/>
    <property type="project" value="InterPro"/>
</dbReference>
<dbReference type="InterPro" id="IPR011701">
    <property type="entry name" value="MFS"/>
</dbReference>
<dbReference type="InterPro" id="IPR036259">
    <property type="entry name" value="MFS_trans_sf"/>
</dbReference>